<reference evidence="3" key="1">
    <citation type="journal article" date="2019" name="Int. J. Syst. Evol. Microbiol.">
        <title>The Global Catalogue of Microorganisms (GCM) 10K type strain sequencing project: providing services to taxonomists for standard genome sequencing and annotation.</title>
        <authorList>
            <consortium name="The Broad Institute Genomics Platform"/>
            <consortium name="The Broad Institute Genome Sequencing Center for Infectious Disease"/>
            <person name="Wu L."/>
            <person name="Ma J."/>
        </authorList>
    </citation>
    <scope>NUCLEOTIDE SEQUENCE [LARGE SCALE GENOMIC DNA]</scope>
    <source>
        <strain evidence="3">CCM 8908</strain>
    </source>
</reference>
<dbReference type="Pfam" id="PF04266">
    <property type="entry name" value="ASCH"/>
    <property type="match status" value="1"/>
</dbReference>
<dbReference type="SMART" id="SM01022">
    <property type="entry name" value="ASCH"/>
    <property type="match status" value="1"/>
</dbReference>
<sequence length="109" mass="12340">MKMGLNPDQFELIRIGSKTIEIRLNDEKRRSLQVGDAICFCNVADETQRVVKRVKSLRQFATFVDLYSHYSPVSVGSSATDDIAQMVADTYTIYTPEQEHRWGVVAIGI</sequence>
<name>A0ABW1TE10_9LACO</name>
<accession>A0ABW1TE10</accession>
<keyword evidence="3" id="KW-1185">Reference proteome</keyword>
<protein>
    <submittedName>
        <fullName evidence="2">ASCH domain-containing protein</fullName>
    </submittedName>
</protein>
<dbReference type="SUPFAM" id="SSF88697">
    <property type="entry name" value="PUA domain-like"/>
    <property type="match status" value="1"/>
</dbReference>
<feature type="domain" description="ASCH" evidence="1">
    <location>
        <begin position="3"/>
        <end position="109"/>
    </location>
</feature>
<dbReference type="InterPro" id="IPR015947">
    <property type="entry name" value="PUA-like_sf"/>
</dbReference>
<dbReference type="InterPro" id="IPR016645">
    <property type="entry name" value="UCP016134"/>
</dbReference>
<organism evidence="2 3">
    <name type="scientific">Levilactobacillus fujinensis</name>
    <dbReference type="NCBI Taxonomy" id="2486024"/>
    <lineage>
        <taxon>Bacteria</taxon>
        <taxon>Bacillati</taxon>
        <taxon>Bacillota</taxon>
        <taxon>Bacilli</taxon>
        <taxon>Lactobacillales</taxon>
        <taxon>Lactobacillaceae</taxon>
        <taxon>Levilactobacillus</taxon>
    </lineage>
</organism>
<dbReference type="InterPro" id="IPR007374">
    <property type="entry name" value="ASCH_domain"/>
</dbReference>
<evidence type="ECO:0000313" key="3">
    <source>
        <dbReference type="Proteomes" id="UP001596283"/>
    </source>
</evidence>
<gene>
    <name evidence="2" type="ORF">ACFP1C_04600</name>
</gene>
<evidence type="ECO:0000259" key="1">
    <source>
        <dbReference type="SMART" id="SM01022"/>
    </source>
</evidence>
<evidence type="ECO:0000313" key="2">
    <source>
        <dbReference type="EMBL" id="MFC6260218.1"/>
    </source>
</evidence>
<dbReference type="EMBL" id="JBHSSI010000026">
    <property type="protein sequence ID" value="MFC6260218.1"/>
    <property type="molecule type" value="Genomic_DNA"/>
</dbReference>
<dbReference type="CDD" id="cd06555">
    <property type="entry name" value="ASCH_PF0470_like"/>
    <property type="match status" value="1"/>
</dbReference>
<dbReference type="Gene3D" id="2.30.130.30">
    <property type="entry name" value="Hypothetical protein"/>
    <property type="match status" value="1"/>
</dbReference>
<dbReference type="PIRSF" id="PIRSF016134">
    <property type="entry name" value="UCP016134"/>
    <property type="match status" value="1"/>
</dbReference>
<dbReference type="Proteomes" id="UP001596283">
    <property type="component" value="Unassembled WGS sequence"/>
</dbReference>
<dbReference type="RefSeq" id="WP_164510561.1">
    <property type="nucleotide sequence ID" value="NZ_JBHSSI010000026.1"/>
</dbReference>
<proteinExistence type="predicted"/>
<comment type="caution">
    <text evidence="2">The sequence shown here is derived from an EMBL/GenBank/DDBJ whole genome shotgun (WGS) entry which is preliminary data.</text>
</comment>